<dbReference type="InterPro" id="IPR036291">
    <property type="entry name" value="NAD(P)-bd_dom_sf"/>
</dbReference>
<dbReference type="HOGENOM" id="CLU_010194_9_1_10"/>
<name>A0A0E3UV91_9BACT</name>
<dbReference type="Gene3D" id="3.40.50.720">
    <property type="entry name" value="NAD(P)-binding Rossmann-like Domain"/>
    <property type="match status" value="1"/>
</dbReference>
<dbReference type="Proteomes" id="UP000033109">
    <property type="component" value="Chromosome"/>
</dbReference>
<evidence type="ECO:0000256" key="1">
    <source>
        <dbReference type="ARBA" id="ARBA00022857"/>
    </source>
</evidence>
<dbReference type="SUPFAM" id="SSF51735">
    <property type="entry name" value="NAD(P)-binding Rossmann-fold domains"/>
    <property type="match status" value="1"/>
</dbReference>
<proteinExistence type="predicted"/>
<evidence type="ECO:0000313" key="3">
    <source>
        <dbReference type="EMBL" id="AKD02322.1"/>
    </source>
</evidence>
<dbReference type="Pfam" id="PF00106">
    <property type="entry name" value="adh_short"/>
    <property type="match status" value="1"/>
</dbReference>
<dbReference type="OrthoDB" id="5786478at2"/>
<evidence type="ECO:0008006" key="5">
    <source>
        <dbReference type="Google" id="ProtNLM"/>
    </source>
</evidence>
<keyword evidence="2" id="KW-0560">Oxidoreductase</keyword>
<keyword evidence="1" id="KW-0521">NADP</keyword>
<reference evidence="3 4" key="1">
    <citation type="journal article" date="2015" name="Sci. Rep.">
        <title>Unraveling adaptation of Pontibacter korlensis to radiation and infertility in desert through complete genome and comparative transcriptomic analysis.</title>
        <authorList>
            <person name="Dai J."/>
            <person name="Dai W."/>
            <person name="Qiu C."/>
            <person name="Yang Z."/>
            <person name="Zhang Y."/>
            <person name="Zhou M."/>
            <person name="Zhang L."/>
            <person name="Fang C."/>
            <person name="Gao Q."/>
            <person name="Yang Q."/>
            <person name="Li X."/>
            <person name="Wang Z."/>
            <person name="Wang Z."/>
            <person name="Jia Z."/>
            <person name="Chen X."/>
        </authorList>
    </citation>
    <scope>NUCLEOTIDE SEQUENCE [LARGE SCALE GENOMIC DNA]</scope>
    <source>
        <strain evidence="3 4">X14-1T</strain>
    </source>
</reference>
<dbReference type="PRINTS" id="PR00081">
    <property type="entry name" value="GDHRDH"/>
</dbReference>
<dbReference type="PATRIC" id="fig|400092.3.peg.733"/>
<evidence type="ECO:0000313" key="4">
    <source>
        <dbReference type="Proteomes" id="UP000033109"/>
    </source>
</evidence>
<dbReference type="PANTHER" id="PTHR43544:SF7">
    <property type="entry name" value="NADB-LER2"/>
    <property type="match status" value="1"/>
</dbReference>
<dbReference type="KEGG" id="pko:PKOR_03225"/>
<dbReference type="RefSeq" id="WP_046309104.1">
    <property type="nucleotide sequence ID" value="NZ_CBCSCY010000037.1"/>
</dbReference>
<dbReference type="GO" id="GO:0016491">
    <property type="term" value="F:oxidoreductase activity"/>
    <property type="evidence" value="ECO:0007669"/>
    <property type="project" value="UniProtKB-KW"/>
</dbReference>
<organism evidence="3 4">
    <name type="scientific">Pontibacter korlensis</name>
    <dbReference type="NCBI Taxonomy" id="400092"/>
    <lineage>
        <taxon>Bacteria</taxon>
        <taxon>Pseudomonadati</taxon>
        <taxon>Bacteroidota</taxon>
        <taxon>Cytophagia</taxon>
        <taxon>Cytophagales</taxon>
        <taxon>Hymenobacteraceae</taxon>
        <taxon>Pontibacter</taxon>
    </lineage>
</organism>
<dbReference type="EMBL" id="CP009621">
    <property type="protein sequence ID" value="AKD02322.1"/>
    <property type="molecule type" value="Genomic_DNA"/>
</dbReference>
<accession>A0A0E3UV91</accession>
<evidence type="ECO:0000256" key="2">
    <source>
        <dbReference type="ARBA" id="ARBA00023002"/>
    </source>
</evidence>
<sequence length="224" mass="24132">MTNEVQKALITGASNGIGRFLTEKLLNEGIHVIAVTRSGEIENYSHPNLTVVQGDISDEASINKAIEQIGQTSNQIDYLINNAGVGPDLGDDVPTADHLKTSFSVNTTGTVLFTEGVLNYLKDGAHVVFLSTAMALLRNAGPNGTAYRMSKAAINMYAVILAQRLAVRGIRVTPLHPGWVQTRMGGENAPVTVEQSVTGIYQALTENTESGKFWNIEVEGLEEY</sequence>
<dbReference type="PANTHER" id="PTHR43544">
    <property type="entry name" value="SHORT-CHAIN DEHYDROGENASE/REDUCTASE"/>
    <property type="match status" value="1"/>
</dbReference>
<dbReference type="GO" id="GO:0005737">
    <property type="term" value="C:cytoplasm"/>
    <property type="evidence" value="ECO:0007669"/>
    <property type="project" value="TreeGrafter"/>
</dbReference>
<dbReference type="AlphaFoldDB" id="A0A0E3UV91"/>
<dbReference type="InterPro" id="IPR051468">
    <property type="entry name" value="Fungal_SecMetab_SDRs"/>
</dbReference>
<dbReference type="InterPro" id="IPR002347">
    <property type="entry name" value="SDR_fam"/>
</dbReference>
<gene>
    <name evidence="3" type="ORF">PKOR_03225</name>
</gene>
<keyword evidence="4" id="KW-1185">Reference proteome</keyword>
<protein>
    <recommendedName>
        <fullName evidence="5">Short-chain dehydrogenase</fullName>
    </recommendedName>
</protein>
<dbReference type="STRING" id="400092.PKOR_03225"/>